<dbReference type="Proteomes" id="UP000602395">
    <property type="component" value="Unassembled WGS sequence"/>
</dbReference>
<keyword evidence="2" id="KW-0472">Membrane</keyword>
<proteinExistence type="predicted"/>
<dbReference type="EMBL" id="JACWMS010000001">
    <property type="protein sequence ID" value="MBD1318028.1"/>
    <property type="molecule type" value="Genomic_DNA"/>
</dbReference>
<gene>
    <name evidence="3" type="ORF">IDF66_00390</name>
</gene>
<evidence type="ECO:0000256" key="2">
    <source>
        <dbReference type="SAM" id="Phobius"/>
    </source>
</evidence>
<name>A0ABR7W729_9ACTN</name>
<organism evidence="3 4">
    <name type="scientific">Gordonia hankookensis</name>
    <dbReference type="NCBI Taxonomy" id="589403"/>
    <lineage>
        <taxon>Bacteria</taxon>
        <taxon>Bacillati</taxon>
        <taxon>Actinomycetota</taxon>
        <taxon>Actinomycetes</taxon>
        <taxon>Mycobacteriales</taxon>
        <taxon>Gordoniaceae</taxon>
        <taxon>Gordonia</taxon>
    </lineage>
</organism>
<sequence>MTSAQPPRRDVAPQAQEHPGAGRPVGPHTGPTEPPQFWLRSGPMLPQRTWQRSTRSPIIIISSLAAMALAAVAVAALLVGTVNRTTFTARGVVVCPTAQGQTLRIAPGAPVRIYDETGDELSTTTLGQRESGDGNQCEMPFRARDVASGRDGYVVRVGDVLQETVSESALSSGVVLRPVP</sequence>
<keyword evidence="4" id="KW-1185">Reference proteome</keyword>
<protein>
    <submittedName>
        <fullName evidence="3">Uncharacterized protein</fullName>
    </submittedName>
</protein>
<keyword evidence="2" id="KW-0812">Transmembrane</keyword>
<comment type="caution">
    <text evidence="3">The sequence shown here is derived from an EMBL/GenBank/DDBJ whole genome shotgun (WGS) entry which is preliminary data.</text>
</comment>
<keyword evidence="2" id="KW-1133">Transmembrane helix</keyword>
<feature type="region of interest" description="Disordered" evidence="1">
    <location>
        <begin position="1"/>
        <end position="42"/>
    </location>
</feature>
<evidence type="ECO:0000313" key="3">
    <source>
        <dbReference type="EMBL" id="MBD1318028.1"/>
    </source>
</evidence>
<evidence type="ECO:0000313" key="4">
    <source>
        <dbReference type="Proteomes" id="UP000602395"/>
    </source>
</evidence>
<dbReference type="RefSeq" id="WP_190265366.1">
    <property type="nucleotide sequence ID" value="NZ_BAABAD010000003.1"/>
</dbReference>
<evidence type="ECO:0000256" key="1">
    <source>
        <dbReference type="SAM" id="MobiDB-lite"/>
    </source>
</evidence>
<accession>A0ABR7W729</accession>
<reference evidence="3 4" key="1">
    <citation type="submission" date="2020-09" db="EMBL/GenBank/DDBJ databases">
        <title>Novel species in genus Gordonia.</title>
        <authorList>
            <person name="Zhang G."/>
        </authorList>
    </citation>
    <scope>NUCLEOTIDE SEQUENCE [LARGE SCALE GENOMIC DNA]</scope>
    <source>
        <strain evidence="3 4">ON-33</strain>
    </source>
</reference>
<feature type="transmembrane region" description="Helical" evidence="2">
    <location>
        <begin position="58"/>
        <end position="80"/>
    </location>
</feature>